<organism evidence="2 3">
    <name type="scientific">Tessaracoccus defluvii</name>
    <dbReference type="NCBI Taxonomy" id="1285901"/>
    <lineage>
        <taxon>Bacteria</taxon>
        <taxon>Bacillati</taxon>
        <taxon>Actinomycetota</taxon>
        <taxon>Actinomycetes</taxon>
        <taxon>Propionibacteriales</taxon>
        <taxon>Propionibacteriaceae</taxon>
        <taxon>Tessaracoccus</taxon>
    </lineage>
</organism>
<dbReference type="AlphaFoldDB" id="A0A7H0H4R9"/>
<reference evidence="2 3" key="1">
    <citation type="submission" date="2020-08" db="EMBL/GenBank/DDBJ databases">
        <title>Genome sequence of Tessaracoccus defluvii JCM 17540T.</title>
        <authorList>
            <person name="Hyun D.-W."/>
            <person name="Bae J.-W."/>
        </authorList>
    </citation>
    <scope>NUCLEOTIDE SEQUENCE [LARGE SCALE GENOMIC DNA]</scope>
    <source>
        <strain evidence="2 3">JCM 17540</strain>
    </source>
</reference>
<feature type="domain" description="DUF1989" evidence="1">
    <location>
        <begin position="6"/>
        <end position="165"/>
    </location>
</feature>
<dbReference type="RefSeq" id="WP_187720665.1">
    <property type="nucleotide sequence ID" value="NZ_BAABBL010000020.1"/>
</dbReference>
<dbReference type="InterPro" id="IPR018959">
    <property type="entry name" value="DUF1989"/>
</dbReference>
<protein>
    <submittedName>
        <fullName evidence="2">Urea carboxylase-associated family protein</fullName>
    </submittedName>
</protein>
<dbReference type="PANTHER" id="PTHR31527">
    <property type="entry name" value="RE64534P"/>
    <property type="match status" value="1"/>
</dbReference>
<dbReference type="PANTHER" id="PTHR31527:SF0">
    <property type="entry name" value="RE64534P"/>
    <property type="match status" value="1"/>
</dbReference>
<proteinExistence type="predicted"/>
<dbReference type="Proteomes" id="UP000516117">
    <property type="component" value="Chromosome"/>
</dbReference>
<evidence type="ECO:0000313" key="2">
    <source>
        <dbReference type="EMBL" id="QNP55535.1"/>
    </source>
</evidence>
<dbReference type="Pfam" id="PF09347">
    <property type="entry name" value="DUF1989"/>
    <property type="match status" value="1"/>
</dbReference>
<name>A0A7H0H4R9_9ACTN</name>
<dbReference type="EMBL" id="CP060789">
    <property type="protein sequence ID" value="QNP55535.1"/>
    <property type="molecule type" value="Genomic_DNA"/>
</dbReference>
<accession>A0A7H0H4R9</accession>
<sequence>MTQVFTIEPRTGQAFDVAKGRRVTVTDPEGGQVADFYAERLGHPAEFISPGVTIDCNESLRLRVGDVIYSTHYRPLLKVLADDVGEHDLLHPCCRPEMYEFFYANGDGHPSCLDNINSLLAQPQAAITPVNLFMFTEIGIDGAIKVKAPVSRPGDSIVLEALEDLRLVVAACSVSESDCNSGRCTPIQLTIEELPA</sequence>
<dbReference type="KEGG" id="tdf:H9L22_15335"/>
<evidence type="ECO:0000259" key="1">
    <source>
        <dbReference type="Pfam" id="PF09347"/>
    </source>
</evidence>
<evidence type="ECO:0000313" key="3">
    <source>
        <dbReference type="Proteomes" id="UP000516117"/>
    </source>
</evidence>
<keyword evidence="3" id="KW-1185">Reference proteome</keyword>
<gene>
    <name evidence="2" type="ORF">H9L22_15335</name>
</gene>